<keyword evidence="3" id="KW-1185">Reference proteome</keyword>
<organism evidence="2 3">
    <name type="scientific">Marasmiellus scandens</name>
    <dbReference type="NCBI Taxonomy" id="2682957"/>
    <lineage>
        <taxon>Eukaryota</taxon>
        <taxon>Fungi</taxon>
        <taxon>Dikarya</taxon>
        <taxon>Basidiomycota</taxon>
        <taxon>Agaricomycotina</taxon>
        <taxon>Agaricomycetes</taxon>
        <taxon>Agaricomycetidae</taxon>
        <taxon>Agaricales</taxon>
        <taxon>Marasmiineae</taxon>
        <taxon>Omphalotaceae</taxon>
        <taxon>Marasmiellus</taxon>
    </lineage>
</organism>
<reference evidence="2 3" key="1">
    <citation type="submission" date="2024-01" db="EMBL/GenBank/DDBJ databases">
        <title>A draft genome for the cacao thread blight pathogen Marasmiellus scandens.</title>
        <authorList>
            <person name="Baruah I.K."/>
            <person name="Leung J."/>
            <person name="Bukari Y."/>
            <person name="Amoako-Attah I."/>
            <person name="Meinhardt L.W."/>
            <person name="Bailey B.A."/>
            <person name="Cohen S.P."/>
        </authorList>
    </citation>
    <scope>NUCLEOTIDE SEQUENCE [LARGE SCALE GENOMIC DNA]</scope>
    <source>
        <strain evidence="2 3">GH-19</strain>
    </source>
</reference>
<dbReference type="Pfam" id="PF20236">
    <property type="entry name" value="DUF6593"/>
    <property type="match status" value="1"/>
</dbReference>
<feature type="domain" description="DUF6593" evidence="1">
    <location>
        <begin position="10"/>
        <end position="160"/>
    </location>
</feature>
<accession>A0ABR1J2H9</accession>
<protein>
    <recommendedName>
        <fullName evidence="1">DUF6593 domain-containing protein</fullName>
    </recommendedName>
</protein>
<proteinExistence type="predicted"/>
<evidence type="ECO:0000313" key="2">
    <source>
        <dbReference type="EMBL" id="KAK7444290.1"/>
    </source>
</evidence>
<sequence length="170" mass="19885">MNPVIPLSYVTTVRQGGTENGAFVGEFEMGFLGRTHSSLYEWVTFDRRNHVELSRVLQAVKKTSDGKKTFKFENPWKKALKWTYHDQTFYWFYESSFALRRVCYATAEMPQDKAKVYARFTPRTKRTNGIITMETLEVTPEGHDFLDQIFVSLLILERQRLTPDVRIAQS</sequence>
<name>A0ABR1J2H9_9AGAR</name>
<dbReference type="Proteomes" id="UP001498398">
    <property type="component" value="Unassembled WGS sequence"/>
</dbReference>
<dbReference type="EMBL" id="JBANRG010000051">
    <property type="protein sequence ID" value="KAK7444290.1"/>
    <property type="molecule type" value="Genomic_DNA"/>
</dbReference>
<evidence type="ECO:0000313" key="3">
    <source>
        <dbReference type="Proteomes" id="UP001498398"/>
    </source>
</evidence>
<comment type="caution">
    <text evidence="2">The sequence shown here is derived from an EMBL/GenBank/DDBJ whole genome shotgun (WGS) entry which is preliminary data.</text>
</comment>
<gene>
    <name evidence="2" type="ORF">VKT23_015301</name>
</gene>
<dbReference type="InterPro" id="IPR046528">
    <property type="entry name" value="DUF6593"/>
</dbReference>
<evidence type="ECO:0000259" key="1">
    <source>
        <dbReference type="Pfam" id="PF20236"/>
    </source>
</evidence>